<sequence>MSRLLADSHGAIQVPCDVISKLPPIIFTINGIDYPVLTSRRFMRTSALAALQEAQKALKGQRPGSLGDVFLRLYFSIFDRKKQQDWPGSCSFLVYKMIMENTANQQVLTSLRESKVTTNSTAPETSFWTNNVASARDELVHPKVVTAVEDKRFCIFIWHIFLVPVKTSFLECELSSDTCGVTITLPISIRSIYGSWLHKFKISLQGNEQHVACLCERLGQSARKSILEYHQVPRLQLGYHNDNNILEH</sequence>
<dbReference type="PROSITE" id="PS51767">
    <property type="entry name" value="PEPTIDASE_A1"/>
    <property type="match status" value="1"/>
</dbReference>
<dbReference type="InterPro" id="IPR033121">
    <property type="entry name" value="PEPTIDASE_A1"/>
</dbReference>
<dbReference type="Gene3D" id="2.40.70.10">
    <property type="entry name" value="Acid Proteases"/>
    <property type="match status" value="1"/>
</dbReference>
<dbReference type="Pfam" id="PF00026">
    <property type="entry name" value="Asp"/>
    <property type="match status" value="1"/>
</dbReference>
<evidence type="ECO:0000313" key="3">
    <source>
        <dbReference type="Proteomes" id="UP000322234"/>
    </source>
</evidence>
<evidence type="ECO:0000259" key="1">
    <source>
        <dbReference type="PROSITE" id="PS51767"/>
    </source>
</evidence>
<dbReference type="InterPro" id="IPR021109">
    <property type="entry name" value="Peptidase_aspartic_dom_sf"/>
</dbReference>
<name>A0A6B0RU32_9CETA</name>
<gene>
    <name evidence="2" type="ORF">E5288_WYG016226</name>
</gene>
<dbReference type="Proteomes" id="UP000322234">
    <property type="component" value="Unassembled WGS sequence"/>
</dbReference>
<feature type="domain" description="Peptidase A1" evidence="1">
    <location>
        <begin position="1"/>
        <end position="90"/>
    </location>
</feature>
<keyword evidence="3" id="KW-1185">Reference proteome</keyword>
<evidence type="ECO:0000313" key="2">
    <source>
        <dbReference type="EMBL" id="MXQ90773.1"/>
    </source>
</evidence>
<organism evidence="2 3">
    <name type="scientific">Bos mutus</name>
    <name type="common">wild yak</name>
    <dbReference type="NCBI Taxonomy" id="72004"/>
    <lineage>
        <taxon>Eukaryota</taxon>
        <taxon>Metazoa</taxon>
        <taxon>Chordata</taxon>
        <taxon>Craniata</taxon>
        <taxon>Vertebrata</taxon>
        <taxon>Euteleostomi</taxon>
        <taxon>Mammalia</taxon>
        <taxon>Eutheria</taxon>
        <taxon>Laurasiatheria</taxon>
        <taxon>Artiodactyla</taxon>
        <taxon>Ruminantia</taxon>
        <taxon>Pecora</taxon>
        <taxon>Bovidae</taxon>
        <taxon>Bovinae</taxon>
        <taxon>Bos</taxon>
    </lineage>
</organism>
<dbReference type="SUPFAM" id="SSF50630">
    <property type="entry name" value="Acid proteases"/>
    <property type="match status" value="1"/>
</dbReference>
<reference evidence="2" key="1">
    <citation type="submission" date="2019-10" db="EMBL/GenBank/DDBJ databases">
        <title>The sequence and de novo assembly of the wild yak genome.</title>
        <authorList>
            <person name="Liu Y."/>
        </authorList>
    </citation>
    <scope>NUCLEOTIDE SEQUENCE [LARGE SCALE GENOMIC DNA]</scope>
    <source>
        <strain evidence="2">WY2019</strain>
    </source>
</reference>
<proteinExistence type="predicted"/>
<dbReference type="EMBL" id="VBQZ03000064">
    <property type="protein sequence ID" value="MXQ90773.1"/>
    <property type="molecule type" value="Genomic_DNA"/>
</dbReference>
<comment type="caution">
    <text evidence="2">The sequence shown here is derived from an EMBL/GenBank/DDBJ whole genome shotgun (WGS) entry which is preliminary data.</text>
</comment>
<protein>
    <recommendedName>
        <fullName evidence="1">Peptidase A1 domain-containing protein</fullName>
    </recommendedName>
</protein>
<accession>A0A6B0RU32</accession>
<dbReference type="AlphaFoldDB" id="A0A6B0RU32"/>